<evidence type="ECO:0000256" key="6">
    <source>
        <dbReference type="SAM" id="Phobius"/>
    </source>
</evidence>
<dbReference type="PANTHER" id="PTHR47891">
    <property type="entry name" value="TRANSPORTER-RELATED"/>
    <property type="match status" value="1"/>
</dbReference>
<evidence type="ECO:0000256" key="3">
    <source>
        <dbReference type="ARBA" id="ARBA00022692"/>
    </source>
</evidence>
<name>A0A9D2S4M3_9FIRM</name>
<comment type="similarity">
    <text evidence="2">Belongs to the CorA metal ion transporter (MIT) (TC 1.A.35) family.</text>
</comment>
<reference evidence="7" key="2">
    <citation type="submission" date="2021-04" db="EMBL/GenBank/DDBJ databases">
        <authorList>
            <person name="Gilroy R."/>
        </authorList>
    </citation>
    <scope>NUCLEOTIDE SEQUENCE</scope>
    <source>
        <strain evidence="7">ChiBcec8-13705</strain>
    </source>
</reference>
<gene>
    <name evidence="7" type="ORF">H9945_08380</name>
</gene>
<dbReference type="Gene3D" id="1.20.58.340">
    <property type="entry name" value="Magnesium transport protein CorA, transmembrane region"/>
    <property type="match status" value="2"/>
</dbReference>
<dbReference type="SUPFAM" id="SSF144083">
    <property type="entry name" value="Magnesium transport protein CorA, transmembrane region"/>
    <property type="match status" value="1"/>
</dbReference>
<reference evidence="7" key="1">
    <citation type="journal article" date="2021" name="PeerJ">
        <title>Extensive microbial diversity within the chicken gut microbiome revealed by metagenomics and culture.</title>
        <authorList>
            <person name="Gilroy R."/>
            <person name="Ravi A."/>
            <person name="Getino M."/>
            <person name="Pursley I."/>
            <person name="Horton D.L."/>
            <person name="Alikhan N.F."/>
            <person name="Baker D."/>
            <person name="Gharbi K."/>
            <person name="Hall N."/>
            <person name="Watson M."/>
            <person name="Adriaenssens E.M."/>
            <person name="Foster-Nyarko E."/>
            <person name="Jarju S."/>
            <person name="Secka A."/>
            <person name="Antonio M."/>
            <person name="Oren A."/>
            <person name="Chaudhuri R.R."/>
            <person name="La Ragione R."/>
            <person name="Hildebrand F."/>
            <person name="Pallen M.J."/>
        </authorList>
    </citation>
    <scope>NUCLEOTIDE SEQUENCE</scope>
    <source>
        <strain evidence="7">ChiBcec8-13705</strain>
    </source>
</reference>
<keyword evidence="3 6" id="KW-0812">Transmembrane</keyword>
<dbReference type="AlphaFoldDB" id="A0A9D2S4M3"/>
<keyword evidence="5 6" id="KW-0472">Membrane</keyword>
<dbReference type="InterPro" id="IPR002523">
    <property type="entry name" value="MgTranspt_CorA/ZnTranspt_ZntB"/>
</dbReference>
<dbReference type="PANTHER" id="PTHR47891:SF2">
    <property type="entry name" value="MAGNESIUM AND COBALT TRANSPORTER"/>
    <property type="match status" value="1"/>
</dbReference>
<dbReference type="SUPFAM" id="SSF143865">
    <property type="entry name" value="CorA soluble domain-like"/>
    <property type="match status" value="1"/>
</dbReference>
<evidence type="ECO:0000256" key="2">
    <source>
        <dbReference type="ARBA" id="ARBA00009765"/>
    </source>
</evidence>
<evidence type="ECO:0000256" key="4">
    <source>
        <dbReference type="ARBA" id="ARBA00022989"/>
    </source>
</evidence>
<comment type="subcellular location">
    <subcellularLocation>
        <location evidence="1">Membrane</location>
        <topology evidence="1">Multi-pass membrane protein</topology>
    </subcellularLocation>
</comment>
<dbReference type="Proteomes" id="UP000886803">
    <property type="component" value="Unassembled WGS sequence"/>
</dbReference>
<evidence type="ECO:0000256" key="1">
    <source>
        <dbReference type="ARBA" id="ARBA00004141"/>
    </source>
</evidence>
<dbReference type="EMBL" id="DWYG01000141">
    <property type="protein sequence ID" value="HJB42500.1"/>
    <property type="molecule type" value="Genomic_DNA"/>
</dbReference>
<accession>A0A9D2S4M3</accession>
<keyword evidence="4 6" id="KW-1133">Transmembrane helix</keyword>
<dbReference type="InterPro" id="IPR047199">
    <property type="entry name" value="CorA-like"/>
</dbReference>
<sequence>MMKIYQSADKQLLRMPTISAGSWVCLTAPDQDEVRQVAATLDIEPADLQAALDPEESARVSLEDGYTVIIVDIPVPVPDRGEGVYTTIPLGILLSDQIITTVCSVDTPVLADFAALRVRDFSTRKKMRFVYQILYRAATVYQQELRLIDRRRQEIEKNLAGSSTQDSDLIELHALESTLVYFATSLRANSTVLDRLTRYKRLEQYPDDMELLDDVIVEIRQAIEMTSIYRDDIKGTRELFSAVLDNRLNNTMKWLTSVTLIMAVPTVVSGLYGMNVNLEGMPFAENPFGFGIVCGLILAICISAAWILHKKHML</sequence>
<dbReference type="Gene3D" id="3.30.460.20">
    <property type="entry name" value="CorA soluble domain-like"/>
    <property type="match status" value="1"/>
</dbReference>
<dbReference type="Pfam" id="PF01544">
    <property type="entry name" value="CorA"/>
    <property type="match status" value="1"/>
</dbReference>
<dbReference type="InterPro" id="IPR045863">
    <property type="entry name" value="CorA_TM1_TM2"/>
</dbReference>
<organism evidence="7 8">
    <name type="scientific">Candidatus Gemmiger avicola</name>
    <dbReference type="NCBI Taxonomy" id="2838605"/>
    <lineage>
        <taxon>Bacteria</taxon>
        <taxon>Bacillati</taxon>
        <taxon>Bacillota</taxon>
        <taxon>Clostridia</taxon>
        <taxon>Eubacteriales</taxon>
        <taxon>Gemmiger</taxon>
    </lineage>
</organism>
<evidence type="ECO:0000313" key="7">
    <source>
        <dbReference type="EMBL" id="HJB42500.1"/>
    </source>
</evidence>
<protein>
    <submittedName>
        <fullName evidence="7">Magnesium transporter CorA family protein</fullName>
    </submittedName>
</protein>
<proteinExistence type="inferred from homology"/>
<feature type="transmembrane region" description="Helical" evidence="6">
    <location>
        <begin position="254"/>
        <end position="276"/>
    </location>
</feature>
<evidence type="ECO:0000256" key="5">
    <source>
        <dbReference type="ARBA" id="ARBA00023136"/>
    </source>
</evidence>
<evidence type="ECO:0000313" key="8">
    <source>
        <dbReference type="Proteomes" id="UP000886803"/>
    </source>
</evidence>
<dbReference type="CDD" id="cd12827">
    <property type="entry name" value="EcCorA_ZntB-like_u2"/>
    <property type="match status" value="1"/>
</dbReference>
<feature type="transmembrane region" description="Helical" evidence="6">
    <location>
        <begin position="288"/>
        <end position="308"/>
    </location>
</feature>
<dbReference type="GO" id="GO:0046873">
    <property type="term" value="F:metal ion transmembrane transporter activity"/>
    <property type="evidence" value="ECO:0007669"/>
    <property type="project" value="InterPro"/>
</dbReference>
<comment type="caution">
    <text evidence="7">The sequence shown here is derived from an EMBL/GenBank/DDBJ whole genome shotgun (WGS) entry which is preliminary data.</text>
</comment>
<dbReference type="InterPro" id="IPR045861">
    <property type="entry name" value="CorA_cytoplasmic_dom"/>
</dbReference>
<dbReference type="GO" id="GO:0016020">
    <property type="term" value="C:membrane"/>
    <property type="evidence" value="ECO:0007669"/>
    <property type="project" value="UniProtKB-SubCell"/>
</dbReference>